<name>A0A255ELX6_9ACTN</name>
<sequence>MGIVAVVGLIGIVGSGEPVLGVFVLPLTGAIFAVIPLWLPRLTFHPQQLELHTRRRTVAYASVAAVKFEGPSKAGIWAALVGRQGRALTRMSIDESLIAPSTAEQWEALSHLVSLSATNSPYGGVRCRPSPVTRSPRSRLCRSSMPRCSGAAPATAPATATRRCVSCWTRRSHCESPDRDDMPLRRADPRPRRFDTGAMDQPRRIIHPHVGLDDARFGMTPEGRGNINVLFPEQGFLITGFRKRVPERAYVAVFPQEKLAEFETWLEV</sequence>
<keyword evidence="2" id="KW-0472">Membrane</keyword>
<dbReference type="EMBL" id="NMVJ01000010">
    <property type="protein sequence ID" value="OYN89133.1"/>
    <property type="molecule type" value="Genomic_DNA"/>
</dbReference>
<protein>
    <submittedName>
        <fullName evidence="3">Uncharacterized protein</fullName>
    </submittedName>
</protein>
<dbReference type="AlphaFoldDB" id="A0A255ELX6"/>
<reference evidence="3 4" key="1">
    <citation type="submission" date="2017-07" db="EMBL/GenBank/DDBJ databases">
        <title>Draft whole genome sequences of clinical Proprionibacteriaceae strains.</title>
        <authorList>
            <person name="Bernier A.-M."/>
            <person name="Bernard K."/>
            <person name="Domingo M.-C."/>
        </authorList>
    </citation>
    <scope>NUCLEOTIDE SEQUENCE [LARGE SCALE GENOMIC DNA]</scope>
    <source>
        <strain evidence="3 4">NML 150081</strain>
    </source>
</reference>
<keyword evidence="2" id="KW-0812">Transmembrane</keyword>
<evidence type="ECO:0000313" key="4">
    <source>
        <dbReference type="Proteomes" id="UP000216300"/>
    </source>
</evidence>
<accession>A0A255ELX6</accession>
<dbReference type="Proteomes" id="UP000216300">
    <property type="component" value="Unassembled WGS sequence"/>
</dbReference>
<feature type="region of interest" description="Disordered" evidence="1">
    <location>
        <begin position="174"/>
        <end position="197"/>
    </location>
</feature>
<evidence type="ECO:0000313" key="3">
    <source>
        <dbReference type="EMBL" id="OYN89133.1"/>
    </source>
</evidence>
<feature type="compositionally biased region" description="Basic and acidic residues" evidence="1">
    <location>
        <begin position="174"/>
        <end position="195"/>
    </location>
</feature>
<organism evidence="3 4">
    <name type="scientific">Parenemella sanctibonifatiensis</name>
    <dbReference type="NCBI Taxonomy" id="2016505"/>
    <lineage>
        <taxon>Bacteria</taxon>
        <taxon>Bacillati</taxon>
        <taxon>Actinomycetota</taxon>
        <taxon>Actinomycetes</taxon>
        <taxon>Propionibacteriales</taxon>
        <taxon>Propionibacteriaceae</taxon>
        <taxon>Parenemella</taxon>
    </lineage>
</organism>
<comment type="caution">
    <text evidence="3">The sequence shown here is derived from an EMBL/GenBank/DDBJ whole genome shotgun (WGS) entry which is preliminary data.</text>
</comment>
<feature type="transmembrane region" description="Helical" evidence="2">
    <location>
        <begin position="20"/>
        <end position="39"/>
    </location>
</feature>
<keyword evidence="4" id="KW-1185">Reference proteome</keyword>
<proteinExistence type="predicted"/>
<evidence type="ECO:0000256" key="2">
    <source>
        <dbReference type="SAM" id="Phobius"/>
    </source>
</evidence>
<keyword evidence="2" id="KW-1133">Transmembrane helix</keyword>
<gene>
    <name evidence="3" type="ORF">CGZ91_12815</name>
</gene>
<evidence type="ECO:0000256" key="1">
    <source>
        <dbReference type="SAM" id="MobiDB-lite"/>
    </source>
</evidence>